<feature type="region of interest" description="Disordered" evidence="2">
    <location>
        <begin position="518"/>
        <end position="559"/>
    </location>
</feature>
<keyword evidence="5" id="KW-1185">Reference proteome</keyword>
<name>A0A6A6DYB0_9PEZI</name>
<evidence type="ECO:0000313" key="4">
    <source>
        <dbReference type="EMBL" id="KAF2184554.1"/>
    </source>
</evidence>
<dbReference type="PROSITE" id="PS00028">
    <property type="entry name" value="ZINC_FINGER_C2H2_1"/>
    <property type="match status" value="2"/>
</dbReference>
<feature type="non-terminal residue" evidence="4">
    <location>
        <position position="1"/>
    </location>
</feature>
<dbReference type="PANTHER" id="PTHR37535:SF3">
    <property type="entry name" value="FLUG DOMAIN-CONTAINING PROTEIN"/>
    <property type="match status" value="1"/>
</dbReference>
<keyword evidence="1" id="KW-0862">Zinc</keyword>
<dbReference type="OrthoDB" id="3772622at2759"/>
<dbReference type="EMBL" id="ML994637">
    <property type="protein sequence ID" value="KAF2184554.1"/>
    <property type="molecule type" value="Genomic_DNA"/>
</dbReference>
<sequence>FEEVDPDSVWLDLYRGTEQAKDYCRVFLRSHVEDSIEKFIVLGPEEYEWRQTMNSASSVTQCWRELIAQADSTVLRDKRREDLENFAKWRLRFLDYTHQRGQGPVFEISRWIFHSLAKELNLAATLTFKKIKATDEDTVVLLNTLWQRADDIPCRPGTRLSFHGSLLLAAIGGFRRGTIKQLRYCEVCLAVVRDPNDRSKTKLVVTPTIGKNKLRRATRVSRATAISFSMTLVPYSTVCLASAIAARAIKDDAFEPSFKSAEALLSRPTLESVDLPPLKWKEDMQERPIFHLSDAKFYKLWHRTCLVAGLRVDPRFYTMRVGCGGRLNGVLTDALRNYILSNTTQPKRVREDLMRLAFGPIAGRNDCLFQRLCSMSLSRDTDAPVDPSADDLQEFEMRNNVSDLRASLEVAWHAGNEKKSRSIKLQAENLIATLSSLKVQEKRAEYFDRVDSLRARGLPTLCSSEQSSLGKALSKKHGNSLVTAIAEFLQSCTNDVDEGSPVDQRSKVYMNLLVDFLDHRPQPSPRPESEIPKVKPDPMGRQKSADVGDKKDDAETNERGEQSRCFLCGGSFRGRSELTKHYHRMHVKTGTFDWPFSCPECLSQGMDDALIEGGAPAWGSRVERVHGKIHAPNLPSYAHPLKSSARCLLCEDYFVEEGGLTRHILRTHDRKEGIFKQPFPYPKCRH</sequence>
<evidence type="ECO:0000259" key="3">
    <source>
        <dbReference type="PROSITE" id="PS50157"/>
    </source>
</evidence>
<evidence type="ECO:0000256" key="1">
    <source>
        <dbReference type="PROSITE-ProRule" id="PRU00042"/>
    </source>
</evidence>
<protein>
    <recommendedName>
        <fullName evidence="3">C2H2-type domain-containing protein</fullName>
    </recommendedName>
</protein>
<dbReference type="InterPro" id="IPR021842">
    <property type="entry name" value="DUF3435"/>
</dbReference>
<dbReference type="InterPro" id="IPR013087">
    <property type="entry name" value="Znf_C2H2_type"/>
</dbReference>
<dbReference type="AlphaFoldDB" id="A0A6A6DYB0"/>
<dbReference type="SMART" id="SM00355">
    <property type="entry name" value="ZnF_C2H2"/>
    <property type="match status" value="2"/>
</dbReference>
<gene>
    <name evidence="4" type="ORF">K469DRAFT_578956</name>
</gene>
<keyword evidence="1" id="KW-0479">Metal-binding</keyword>
<reference evidence="4" key="1">
    <citation type="journal article" date="2020" name="Stud. Mycol.">
        <title>101 Dothideomycetes genomes: a test case for predicting lifestyles and emergence of pathogens.</title>
        <authorList>
            <person name="Haridas S."/>
            <person name="Albert R."/>
            <person name="Binder M."/>
            <person name="Bloem J."/>
            <person name="Labutti K."/>
            <person name="Salamov A."/>
            <person name="Andreopoulos B."/>
            <person name="Baker S."/>
            <person name="Barry K."/>
            <person name="Bills G."/>
            <person name="Bluhm B."/>
            <person name="Cannon C."/>
            <person name="Castanera R."/>
            <person name="Culley D."/>
            <person name="Daum C."/>
            <person name="Ezra D."/>
            <person name="Gonzalez J."/>
            <person name="Henrissat B."/>
            <person name="Kuo A."/>
            <person name="Liang C."/>
            <person name="Lipzen A."/>
            <person name="Lutzoni F."/>
            <person name="Magnuson J."/>
            <person name="Mondo S."/>
            <person name="Nolan M."/>
            <person name="Ohm R."/>
            <person name="Pangilinan J."/>
            <person name="Park H.-J."/>
            <person name="Ramirez L."/>
            <person name="Alfaro M."/>
            <person name="Sun H."/>
            <person name="Tritt A."/>
            <person name="Yoshinaga Y."/>
            <person name="Zwiers L.-H."/>
            <person name="Turgeon B."/>
            <person name="Goodwin S."/>
            <person name="Spatafora J."/>
            <person name="Crous P."/>
            <person name="Grigoriev I."/>
        </authorList>
    </citation>
    <scope>NUCLEOTIDE SEQUENCE</scope>
    <source>
        <strain evidence="4">CBS 207.26</strain>
    </source>
</reference>
<organism evidence="4 5">
    <name type="scientific">Zopfia rhizophila CBS 207.26</name>
    <dbReference type="NCBI Taxonomy" id="1314779"/>
    <lineage>
        <taxon>Eukaryota</taxon>
        <taxon>Fungi</taxon>
        <taxon>Dikarya</taxon>
        <taxon>Ascomycota</taxon>
        <taxon>Pezizomycotina</taxon>
        <taxon>Dothideomycetes</taxon>
        <taxon>Dothideomycetes incertae sedis</taxon>
        <taxon>Zopfiaceae</taxon>
        <taxon>Zopfia</taxon>
    </lineage>
</organism>
<evidence type="ECO:0000313" key="5">
    <source>
        <dbReference type="Proteomes" id="UP000800200"/>
    </source>
</evidence>
<dbReference type="PANTHER" id="PTHR37535">
    <property type="entry name" value="FLUG DOMAIN PROTEIN"/>
    <property type="match status" value="1"/>
</dbReference>
<dbReference type="Proteomes" id="UP000800200">
    <property type="component" value="Unassembled WGS sequence"/>
</dbReference>
<accession>A0A6A6DYB0</accession>
<dbReference type="GO" id="GO:0008270">
    <property type="term" value="F:zinc ion binding"/>
    <property type="evidence" value="ECO:0007669"/>
    <property type="project" value="UniProtKB-KW"/>
</dbReference>
<dbReference type="Pfam" id="PF11917">
    <property type="entry name" value="DUF3435"/>
    <property type="match status" value="1"/>
</dbReference>
<proteinExistence type="predicted"/>
<dbReference type="PROSITE" id="PS50157">
    <property type="entry name" value="ZINC_FINGER_C2H2_2"/>
    <property type="match status" value="1"/>
</dbReference>
<evidence type="ECO:0000256" key="2">
    <source>
        <dbReference type="SAM" id="MobiDB-lite"/>
    </source>
</evidence>
<feature type="domain" description="C2H2-type" evidence="3">
    <location>
        <begin position="563"/>
        <end position="591"/>
    </location>
</feature>
<keyword evidence="1" id="KW-0863">Zinc-finger</keyword>